<protein>
    <recommendedName>
        <fullName evidence="2">Glutamyl-tRNA amidotransferase complex subunit Gta3 domain-containing protein</fullName>
    </recommendedName>
</protein>
<comment type="caution">
    <text evidence="3">The sequence shown here is derived from an EMBL/GenBank/DDBJ whole genome shotgun (WGS) entry which is preliminary data.</text>
</comment>
<evidence type="ECO:0000259" key="2">
    <source>
        <dbReference type="Pfam" id="PF20978"/>
    </source>
</evidence>
<dbReference type="GO" id="GO:0006450">
    <property type="term" value="P:regulation of translational fidelity"/>
    <property type="evidence" value="ECO:0007669"/>
    <property type="project" value="InterPro"/>
</dbReference>
<reference evidence="3" key="1">
    <citation type="submission" date="2022-07" db="EMBL/GenBank/DDBJ databases">
        <title>Draft genome sequence of Zalerion maritima ATCC 34329, a (micro)plastics degrading marine fungus.</title>
        <authorList>
            <person name="Paco A."/>
            <person name="Goncalves M.F.M."/>
            <person name="Rocha-Santos T.A.P."/>
            <person name="Alves A."/>
        </authorList>
    </citation>
    <scope>NUCLEOTIDE SEQUENCE</scope>
    <source>
        <strain evidence="3">ATCC 34329</strain>
    </source>
</reference>
<dbReference type="GO" id="GO:0070681">
    <property type="term" value="P:glutaminyl-tRNAGln biosynthesis via transamidation"/>
    <property type="evidence" value="ECO:0007669"/>
    <property type="project" value="TreeGrafter"/>
</dbReference>
<feature type="region of interest" description="Disordered" evidence="1">
    <location>
        <begin position="181"/>
        <end position="204"/>
    </location>
</feature>
<dbReference type="GO" id="GO:0030956">
    <property type="term" value="C:glutamyl-tRNA(Gln) amidotransferase complex"/>
    <property type="evidence" value="ECO:0007669"/>
    <property type="project" value="TreeGrafter"/>
</dbReference>
<dbReference type="InterPro" id="IPR003837">
    <property type="entry name" value="GatC"/>
</dbReference>
<dbReference type="GO" id="GO:0005739">
    <property type="term" value="C:mitochondrion"/>
    <property type="evidence" value="ECO:0007669"/>
    <property type="project" value="TreeGrafter"/>
</dbReference>
<feature type="compositionally biased region" description="Basic residues" evidence="1">
    <location>
        <begin position="181"/>
        <end position="190"/>
    </location>
</feature>
<keyword evidence="4" id="KW-1185">Reference proteome</keyword>
<feature type="compositionally biased region" description="Low complexity" evidence="1">
    <location>
        <begin position="57"/>
        <end position="69"/>
    </location>
</feature>
<dbReference type="InterPro" id="IPR049545">
    <property type="entry name" value="Gta3_dom"/>
</dbReference>
<name>A0AAD5RZU9_9PEZI</name>
<sequence length="226" mass="24906">MNSSQLCHNCREALHAQLRSYRSSIPIRYRTITILSTRHQRHNRSRGATKPPGRALSSSSGSGGTKSLSEILSKPSWSVRSLLPPKSGETSQEDNVVTPQTLRHLLHLSSLPAPKTAEEEASMLSTLQSQLRFVRDIQSVDTTGVEPLRAIRDETSHGDKEIAIGLDDLQNILDQEDVVGHNKRPRRRRGLPVDTRGAEDWDPIGTASEKVGRYFVVDGGSLKGGE</sequence>
<dbReference type="GO" id="GO:0032543">
    <property type="term" value="P:mitochondrial translation"/>
    <property type="evidence" value="ECO:0007669"/>
    <property type="project" value="TreeGrafter"/>
</dbReference>
<dbReference type="EMBL" id="JAKWBI020000007">
    <property type="protein sequence ID" value="KAJ2906911.1"/>
    <property type="molecule type" value="Genomic_DNA"/>
</dbReference>
<feature type="domain" description="Glutamyl-tRNA amidotransferase complex subunit Gta3" evidence="2">
    <location>
        <begin position="96"/>
        <end position="148"/>
    </location>
</feature>
<dbReference type="Pfam" id="PF20978">
    <property type="entry name" value="Gta3"/>
    <property type="match status" value="1"/>
</dbReference>
<feature type="compositionally biased region" description="Basic residues" evidence="1">
    <location>
        <begin position="38"/>
        <end position="47"/>
    </location>
</feature>
<dbReference type="PANTHER" id="PTHR15004:SF0">
    <property type="entry name" value="GLUTAMYL-TRNA(GLN) AMIDOTRANSFERASE SUBUNIT C, MITOCHONDRIAL"/>
    <property type="match status" value="1"/>
</dbReference>
<evidence type="ECO:0000313" key="3">
    <source>
        <dbReference type="EMBL" id="KAJ2906911.1"/>
    </source>
</evidence>
<proteinExistence type="predicted"/>
<organism evidence="3 4">
    <name type="scientific">Zalerion maritima</name>
    <dbReference type="NCBI Taxonomy" id="339359"/>
    <lineage>
        <taxon>Eukaryota</taxon>
        <taxon>Fungi</taxon>
        <taxon>Dikarya</taxon>
        <taxon>Ascomycota</taxon>
        <taxon>Pezizomycotina</taxon>
        <taxon>Sordariomycetes</taxon>
        <taxon>Lulworthiomycetidae</taxon>
        <taxon>Lulworthiales</taxon>
        <taxon>Lulworthiaceae</taxon>
        <taxon>Zalerion</taxon>
    </lineage>
</organism>
<dbReference type="PANTHER" id="PTHR15004">
    <property type="entry name" value="GLUTAMYL-TRNA(GLN) AMIDOTRANSFERASE SUBUNIT C, MITOCHONDRIAL"/>
    <property type="match status" value="1"/>
</dbReference>
<evidence type="ECO:0000313" key="4">
    <source>
        <dbReference type="Proteomes" id="UP001201980"/>
    </source>
</evidence>
<accession>A0AAD5RZU9</accession>
<feature type="region of interest" description="Disordered" evidence="1">
    <location>
        <begin position="36"/>
        <end position="71"/>
    </location>
</feature>
<gene>
    <name evidence="3" type="ORF">MKZ38_009774</name>
</gene>
<evidence type="ECO:0000256" key="1">
    <source>
        <dbReference type="SAM" id="MobiDB-lite"/>
    </source>
</evidence>
<dbReference type="AlphaFoldDB" id="A0AAD5RZU9"/>
<dbReference type="Proteomes" id="UP001201980">
    <property type="component" value="Unassembled WGS sequence"/>
</dbReference>